<keyword evidence="5" id="KW-1185">Reference proteome</keyword>
<keyword evidence="3" id="KW-1133">Transmembrane helix</keyword>
<dbReference type="Proteomes" id="UP001243420">
    <property type="component" value="Chromosome"/>
</dbReference>
<evidence type="ECO:0000256" key="2">
    <source>
        <dbReference type="ARBA" id="ARBA00022692"/>
    </source>
</evidence>
<evidence type="ECO:0000313" key="4">
    <source>
        <dbReference type="EMBL" id="WGH80148.1"/>
    </source>
</evidence>
<keyword evidence="2" id="KW-0812">Transmembrane</keyword>
<evidence type="ECO:0000256" key="1">
    <source>
        <dbReference type="ARBA" id="ARBA00004167"/>
    </source>
</evidence>
<dbReference type="GO" id="GO:0016757">
    <property type="term" value="F:glycosyltransferase activity"/>
    <property type="evidence" value="ECO:0007669"/>
    <property type="project" value="UniProtKB-KW"/>
</dbReference>
<evidence type="ECO:0000256" key="3">
    <source>
        <dbReference type="ARBA" id="ARBA00022989"/>
    </source>
</evidence>
<gene>
    <name evidence="4" type="ORF">P8627_07750</name>
</gene>
<keyword evidence="3" id="KW-0472">Membrane</keyword>
<comment type="subcellular location">
    <subcellularLocation>
        <location evidence="1">Membrane</location>
        <topology evidence="1">Single-pass membrane protein</topology>
    </subcellularLocation>
</comment>
<protein>
    <submittedName>
        <fullName evidence="4">Glycosyltransferase family 2 protein</fullName>
        <ecNumber evidence="4">2.4.-.-</ecNumber>
    </submittedName>
</protein>
<evidence type="ECO:0000313" key="5">
    <source>
        <dbReference type="Proteomes" id="UP001243420"/>
    </source>
</evidence>
<name>A0ABY8LIC6_9RHOB</name>
<keyword evidence="4" id="KW-0328">Glycosyltransferase</keyword>
<dbReference type="EMBL" id="CP122537">
    <property type="protein sequence ID" value="WGH80148.1"/>
    <property type="molecule type" value="Genomic_DNA"/>
</dbReference>
<dbReference type="SUPFAM" id="SSF53448">
    <property type="entry name" value="Nucleotide-diphospho-sugar transferases"/>
    <property type="match status" value="1"/>
</dbReference>
<dbReference type="PANTHER" id="PTHR21461">
    <property type="entry name" value="GLYCOSYLTRANSFERASE FAMILY 92 PROTEIN"/>
    <property type="match status" value="1"/>
</dbReference>
<keyword evidence="4" id="KW-0808">Transferase</keyword>
<dbReference type="EC" id="2.4.-.-" evidence="4"/>
<dbReference type="InterPro" id="IPR029044">
    <property type="entry name" value="Nucleotide-diphossugar_trans"/>
</dbReference>
<proteinExistence type="predicted"/>
<organism evidence="4 5">
    <name type="scientific">Jannaschia ovalis</name>
    <dbReference type="NCBI Taxonomy" id="3038773"/>
    <lineage>
        <taxon>Bacteria</taxon>
        <taxon>Pseudomonadati</taxon>
        <taxon>Pseudomonadota</taxon>
        <taxon>Alphaproteobacteria</taxon>
        <taxon>Rhodobacterales</taxon>
        <taxon>Roseobacteraceae</taxon>
        <taxon>Jannaschia</taxon>
    </lineage>
</organism>
<reference evidence="4 5" key="1">
    <citation type="submission" date="2023-04" db="EMBL/GenBank/DDBJ databases">
        <title>Jannaschia ovalis sp. nov., a marine bacterium isolated from sea tidal flat.</title>
        <authorList>
            <person name="Kwon D.Y."/>
            <person name="Kim J.-J."/>
        </authorList>
    </citation>
    <scope>NUCLEOTIDE SEQUENCE [LARGE SCALE GENOMIC DNA]</scope>
    <source>
        <strain evidence="4 5">GRR-S6-38</strain>
    </source>
</reference>
<dbReference type="RefSeq" id="WP_279967195.1">
    <property type="nucleotide sequence ID" value="NZ_CP122537.1"/>
</dbReference>
<accession>A0ABY8LIC6</accession>
<dbReference type="Pfam" id="PF13704">
    <property type="entry name" value="Glyco_tranf_2_4"/>
    <property type="match status" value="1"/>
</dbReference>
<dbReference type="PANTHER" id="PTHR21461:SF69">
    <property type="entry name" value="GLYCOSYLTRANSFERASE FAMILY 92 PROTEIN"/>
    <property type="match status" value="1"/>
</dbReference>
<sequence>MRITSVTPMKDEGPFILEWLAYHRLIGFNDFLVFTNDCTDGSDALLDRLDELGYLRHLPNPSMMLDHGRHHWAVLEYANYMGRLKRADWVFSFDVDEFLCINAGDGTLAALFAALPEAEAISVNQLNFGSAGMRNFDERLLIERFTRSAELAVPSEGRASRRGIKTLTSKRAGMARLSNHSPRFDADRAETVNWVNASGRPVPMRNRTSEIKVLEGPDVSYELAQLNHYALRSVDSFLMQSARGNANHPDKAASMVYWRRYDHNHVENTAITRWVEPVRAEIARMLQDAELAALHDACVAAHRRRIAELKSEDHYAMLARRTRVVHERTWGPAEADL</sequence>